<organism evidence="2 3">
    <name type="scientific">Favolaschia claudopus</name>
    <dbReference type="NCBI Taxonomy" id="2862362"/>
    <lineage>
        <taxon>Eukaryota</taxon>
        <taxon>Fungi</taxon>
        <taxon>Dikarya</taxon>
        <taxon>Basidiomycota</taxon>
        <taxon>Agaricomycotina</taxon>
        <taxon>Agaricomycetes</taxon>
        <taxon>Agaricomycetidae</taxon>
        <taxon>Agaricales</taxon>
        <taxon>Marasmiineae</taxon>
        <taxon>Mycenaceae</taxon>
        <taxon>Favolaschia</taxon>
    </lineage>
</organism>
<protein>
    <submittedName>
        <fullName evidence="2">Amidohydro-rel domain-containing protein</fullName>
    </submittedName>
</protein>
<feature type="region of interest" description="Disordered" evidence="1">
    <location>
        <begin position="212"/>
        <end position="301"/>
    </location>
</feature>
<comment type="caution">
    <text evidence="2">The sequence shown here is derived from an EMBL/GenBank/DDBJ whole genome shotgun (WGS) entry which is preliminary data.</text>
</comment>
<feature type="compositionally biased region" description="Polar residues" evidence="1">
    <location>
        <begin position="281"/>
        <end position="300"/>
    </location>
</feature>
<feature type="compositionally biased region" description="Low complexity" evidence="1">
    <location>
        <begin position="246"/>
        <end position="255"/>
    </location>
</feature>
<dbReference type="Proteomes" id="UP001362999">
    <property type="component" value="Unassembled WGS sequence"/>
</dbReference>
<feature type="region of interest" description="Disordered" evidence="1">
    <location>
        <begin position="29"/>
        <end position="48"/>
    </location>
</feature>
<name>A0AAW0BBC8_9AGAR</name>
<feature type="region of interest" description="Disordered" evidence="1">
    <location>
        <begin position="141"/>
        <end position="175"/>
    </location>
</feature>
<gene>
    <name evidence="2" type="ORF">R3P38DRAFT_2957936</name>
</gene>
<feature type="non-terminal residue" evidence="2">
    <location>
        <position position="361"/>
    </location>
</feature>
<dbReference type="AlphaFoldDB" id="A0AAW0BBC8"/>
<accession>A0AAW0BBC8</accession>
<keyword evidence="3" id="KW-1185">Reference proteome</keyword>
<feature type="compositionally biased region" description="Low complexity" evidence="1">
    <location>
        <begin position="160"/>
        <end position="175"/>
    </location>
</feature>
<feature type="compositionally biased region" description="Polar residues" evidence="1">
    <location>
        <begin position="227"/>
        <end position="245"/>
    </location>
</feature>
<feature type="compositionally biased region" description="Low complexity" evidence="1">
    <location>
        <begin position="141"/>
        <end position="153"/>
    </location>
</feature>
<feature type="region of interest" description="Disordered" evidence="1">
    <location>
        <begin position="1"/>
        <end position="23"/>
    </location>
</feature>
<evidence type="ECO:0000313" key="2">
    <source>
        <dbReference type="EMBL" id="KAK7023159.1"/>
    </source>
</evidence>
<proteinExistence type="predicted"/>
<evidence type="ECO:0000313" key="3">
    <source>
        <dbReference type="Proteomes" id="UP001362999"/>
    </source>
</evidence>
<sequence>MGASSGGQRKLENPDTSALRAHGPVRVGAEYSGTWTPGGTKNEHGGTVSSSLKVGDHFTVPFTGVHLYRGYGTFDSSSAGVQTSYAIDNPFQQLFWQSDKLDDGDHNLVVTMVSVNNVGDGEGTIWFDYFNVTLGNNLAGSNSNSGSSTAPNSQTPSHPSATNSAGPGATGGSSSHTSVIAGVVVAVVIRWPMVPPPTQPFLDQPPIPMSGLVRTLGRPSPSPLPYKSTSSGFDASQTYAASNQLPYQQPPQQGGYSPGPGPQGFAAQAPYNPYAGLPSRHQPQSSYAGSSTSLPSTSANPRHLHSVANLKRRQQQVVNQYEQGVSGSAPVVQHTDSGRRDLEPVAGPAPAELLLCIPPIK</sequence>
<reference evidence="2 3" key="1">
    <citation type="journal article" date="2024" name="J Genomics">
        <title>Draft genome sequencing and assembly of Favolaschia claudopus CIRM-BRFM 2984 isolated from oak limbs.</title>
        <authorList>
            <person name="Navarro D."/>
            <person name="Drula E."/>
            <person name="Chaduli D."/>
            <person name="Cazenave R."/>
            <person name="Ahrendt S."/>
            <person name="Wang J."/>
            <person name="Lipzen A."/>
            <person name="Daum C."/>
            <person name="Barry K."/>
            <person name="Grigoriev I.V."/>
            <person name="Favel A."/>
            <person name="Rosso M.N."/>
            <person name="Martin F."/>
        </authorList>
    </citation>
    <scope>NUCLEOTIDE SEQUENCE [LARGE SCALE GENOMIC DNA]</scope>
    <source>
        <strain evidence="2 3">CIRM-BRFM 2984</strain>
    </source>
</reference>
<dbReference type="EMBL" id="JAWWNJ010000036">
    <property type="protein sequence ID" value="KAK7023159.1"/>
    <property type="molecule type" value="Genomic_DNA"/>
</dbReference>
<evidence type="ECO:0000256" key="1">
    <source>
        <dbReference type="SAM" id="MobiDB-lite"/>
    </source>
</evidence>